<dbReference type="AlphaFoldDB" id="A0A226DKZ6"/>
<dbReference type="EMBL" id="LNIX01000016">
    <property type="protein sequence ID" value="OXA45893.1"/>
    <property type="molecule type" value="Genomic_DNA"/>
</dbReference>
<organism evidence="2 3">
    <name type="scientific">Folsomia candida</name>
    <name type="common">Springtail</name>
    <dbReference type="NCBI Taxonomy" id="158441"/>
    <lineage>
        <taxon>Eukaryota</taxon>
        <taxon>Metazoa</taxon>
        <taxon>Ecdysozoa</taxon>
        <taxon>Arthropoda</taxon>
        <taxon>Hexapoda</taxon>
        <taxon>Collembola</taxon>
        <taxon>Entomobryomorpha</taxon>
        <taxon>Isotomoidea</taxon>
        <taxon>Isotomidae</taxon>
        <taxon>Proisotominae</taxon>
        <taxon>Folsomia</taxon>
    </lineage>
</organism>
<feature type="transmembrane region" description="Helical" evidence="1">
    <location>
        <begin position="336"/>
        <end position="354"/>
    </location>
</feature>
<protein>
    <submittedName>
        <fullName evidence="2">Uncharacterized protein</fullName>
    </submittedName>
</protein>
<reference evidence="2 3" key="1">
    <citation type="submission" date="2015-12" db="EMBL/GenBank/DDBJ databases">
        <title>The genome of Folsomia candida.</title>
        <authorList>
            <person name="Faddeeva A."/>
            <person name="Derks M.F."/>
            <person name="Anvar Y."/>
            <person name="Smit S."/>
            <person name="Van Straalen N."/>
            <person name="Roelofs D."/>
        </authorList>
    </citation>
    <scope>NUCLEOTIDE SEQUENCE [LARGE SCALE GENOMIC DNA]</scope>
    <source>
        <strain evidence="2 3">VU population</strain>
        <tissue evidence="2">Whole body</tissue>
    </source>
</reference>
<comment type="caution">
    <text evidence="2">The sequence shown here is derived from an EMBL/GenBank/DDBJ whole genome shotgun (WGS) entry which is preliminary data.</text>
</comment>
<accession>A0A226DKZ6</accession>
<keyword evidence="1" id="KW-0812">Transmembrane</keyword>
<keyword evidence="3" id="KW-1185">Reference proteome</keyword>
<keyword evidence="1" id="KW-0472">Membrane</keyword>
<evidence type="ECO:0000256" key="1">
    <source>
        <dbReference type="SAM" id="Phobius"/>
    </source>
</evidence>
<evidence type="ECO:0000313" key="3">
    <source>
        <dbReference type="Proteomes" id="UP000198287"/>
    </source>
</evidence>
<name>A0A226DKZ6_FOLCA</name>
<evidence type="ECO:0000313" key="2">
    <source>
        <dbReference type="EMBL" id="OXA45893.1"/>
    </source>
</evidence>
<dbReference type="Proteomes" id="UP000198287">
    <property type="component" value="Unassembled WGS sequence"/>
</dbReference>
<feature type="transmembrane region" description="Helical" evidence="1">
    <location>
        <begin position="672"/>
        <end position="695"/>
    </location>
</feature>
<gene>
    <name evidence="2" type="ORF">Fcan01_19142</name>
</gene>
<proteinExistence type="predicted"/>
<keyword evidence="1" id="KW-1133">Transmembrane helix</keyword>
<sequence>MTFYTNKTLIPPPLISLHKIRPNSILNMVVILVFWQPLKVTKKTGEIKRLTKAVNSGRNLLNFDQESQSVETNYQKTTYLKGSFTIFWLTNRIPRKFPKKSFFVWEVSSENIQMIYSTLFVVKIQKSFSKIILICNHCSWKSSVDFIEAGYISHLIPEKISWTVKINEEISFHEKLHKMVEELAPVSFISAEHAEGFREYESDGCEYKLNLKNPDIASISESGVFCGANITIYHTMIRYANFKEGHTSEPFIYDETLVRPSGAWELIKRDLALADHIFAVGNQKYNFLTCWSQSKFNFQIYFLPFQTTLWISLVSTCTVMTFLLTLYTRSLNPAPVSYWLLFISNLVAQSYHIIGHLENKLPLRVALGSWFLVSVIITHGYIGILLNYVCATFPKISVTHFDDLATPVCNHHTNPKPNHHMDPCAPHIWYNVTMYKNNADRKLNSESEFRLISPLDFHSPSVIKKSRRANSAKLLRSLANRGQFLTKFSKALNAFADHRNPGFLITRPFFDAFPSAKKERLYYASITNPSKFDELLDQELVKCERTVWVDTSAELKKKFDYLSRRYHWIKFFTGKRPILRRMKIFEGCCTFMGHYNISKGHRDLGVDSTQPPLLSWVVEYLPFWRAGVTTITQKILKVSGMPSRKMKNRKINSTMTQTRFEAMNLSKAISTVFIILSGMLISTVAVHLVSVIHFYRVEYWNLFMGGVHSFVGYFRTALSDLVRPEIEVKGQCIFSLETPQTAYFWKAGDLTSPNMHHNNVKCQPLTFRGQVCSWGKVKFFICYISDKNKTCLTCGSGLVPLPTLCCIWGGGYLGVGSLPYVEGGGRCPYIQWPSPQSSEGGQAVGYAGVEGTGDRVLFLSEM</sequence>
<feature type="transmembrane region" description="Helical" evidence="1">
    <location>
        <begin position="301"/>
        <end position="324"/>
    </location>
</feature>
<feature type="transmembrane region" description="Helical" evidence="1">
    <location>
        <begin position="366"/>
        <end position="389"/>
    </location>
</feature>